<sequence length="323" mass="37857">MAKLTLSLLLLLSFLIASSESLTPSDLPTGDVAGRRDLPGSEADSAATILLPSEKPRSVAAAIDTETAATGGDSNTQDATVVAVADERPVVEPEKIASVPLRTITFRPHDHGEQAAVPLSLRFPFRHGGGRGCRHGRRQFRPKFEGREISFGNDMILSGEKPGHDAESRGMEIERQMPGRWIRVHHRKPRFGFADVAWKEVEDVMKRPDRRHEEREEDEEEREHHHHRRWKEDKDMMMKRPHRPEEREEDDEMREHPHRRWDMMKKPHRPEEHEDDDEEKEHHRHHRHHHHHFRHHHGHEDEEERDGGEGIFKRIRKFLDHHF</sequence>
<name>A0ABD3KZB7_EUCGL</name>
<accession>A0ABD3KZB7</accession>
<feature type="compositionally biased region" description="Basic and acidic residues" evidence="1">
    <location>
        <begin position="230"/>
        <end position="246"/>
    </location>
</feature>
<proteinExistence type="predicted"/>
<evidence type="ECO:0000256" key="1">
    <source>
        <dbReference type="SAM" id="MobiDB-lite"/>
    </source>
</evidence>
<protein>
    <submittedName>
        <fullName evidence="3">Uncharacterized protein</fullName>
    </submittedName>
</protein>
<feature type="compositionally biased region" description="Basic residues" evidence="1">
    <location>
        <begin position="282"/>
        <end position="297"/>
    </location>
</feature>
<reference evidence="3 4" key="1">
    <citation type="submission" date="2024-11" db="EMBL/GenBank/DDBJ databases">
        <title>Chromosome-level genome assembly of Eucalyptus globulus Labill. provides insights into its genome evolution.</title>
        <authorList>
            <person name="Li X."/>
        </authorList>
    </citation>
    <scope>NUCLEOTIDE SEQUENCE [LARGE SCALE GENOMIC DNA]</scope>
    <source>
        <strain evidence="3">CL2024</strain>
        <tissue evidence="3">Fresh tender leaves</tissue>
    </source>
</reference>
<feature type="region of interest" description="Disordered" evidence="1">
    <location>
        <begin position="206"/>
        <end position="308"/>
    </location>
</feature>
<evidence type="ECO:0000313" key="4">
    <source>
        <dbReference type="Proteomes" id="UP001634007"/>
    </source>
</evidence>
<feature type="signal peptide" evidence="2">
    <location>
        <begin position="1"/>
        <end position="21"/>
    </location>
</feature>
<organism evidence="3 4">
    <name type="scientific">Eucalyptus globulus</name>
    <name type="common">Tasmanian blue gum</name>
    <dbReference type="NCBI Taxonomy" id="34317"/>
    <lineage>
        <taxon>Eukaryota</taxon>
        <taxon>Viridiplantae</taxon>
        <taxon>Streptophyta</taxon>
        <taxon>Embryophyta</taxon>
        <taxon>Tracheophyta</taxon>
        <taxon>Spermatophyta</taxon>
        <taxon>Magnoliopsida</taxon>
        <taxon>eudicotyledons</taxon>
        <taxon>Gunneridae</taxon>
        <taxon>Pentapetalae</taxon>
        <taxon>rosids</taxon>
        <taxon>malvids</taxon>
        <taxon>Myrtales</taxon>
        <taxon>Myrtaceae</taxon>
        <taxon>Myrtoideae</taxon>
        <taxon>Eucalypteae</taxon>
        <taxon>Eucalyptus</taxon>
    </lineage>
</organism>
<keyword evidence="2" id="KW-0732">Signal</keyword>
<dbReference type="AlphaFoldDB" id="A0ABD3KZB7"/>
<gene>
    <name evidence="3" type="ORF">ACJRO7_018249</name>
</gene>
<dbReference type="Proteomes" id="UP001634007">
    <property type="component" value="Unassembled WGS sequence"/>
</dbReference>
<evidence type="ECO:0000313" key="3">
    <source>
        <dbReference type="EMBL" id="KAL3742912.1"/>
    </source>
</evidence>
<comment type="caution">
    <text evidence="3">The sequence shown here is derived from an EMBL/GenBank/DDBJ whole genome shotgun (WGS) entry which is preliminary data.</text>
</comment>
<dbReference type="EMBL" id="JBJKBG010000004">
    <property type="protein sequence ID" value="KAL3742912.1"/>
    <property type="molecule type" value="Genomic_DNA"/>
</dbReference>
<evidence type="ECO:0000256" key="2">
    <source>
        <dbReference type="SAM" id="SignalP"/>
    </source>
</evidence>
<feature type="compositionally biased region" description="Basic and acidic residues" evidence="1">
    <location>
        <begin position="260"/>
        <end position="272"/>
    </location>
</feature>
<keyword evidence="4" id="KW-1185">Reference proteome</keyword>
<feature type="chain" id="PRO_5044756754" evidence="2">
    <location>
        <begin position="22"/>
        <end position="323"/>
    </location>
</feature>